<evidence type="ECO:0000313" key="3">
    <source>
        <dbReference type="Proteomes" id="UP001431235"/>
    </source>
</evidence>
<feature type="chain" id="PRO_5046116821" evidence="1">
    <location>
        <begin position="27"/>
        <end position="170"/>
    </location>
</feature>
<evidence type="ECO:0000256" key="1">
    <source>
        <dbReference type="SAM" id="SignalP"/>
    </source>
</evidence>
<keyword evidence="3" id="KW-1185">Reference proteome</keyword>
<feature type="signal peptide" evidence="1">
    <location>
        <begin position="1"/>
        <end position="26"/>
    </location>
</feature>
<proteinExistence type="predicted"/>
<evidence type="ECO:0000313" key="2">
    <source>
        <dbReference type="EMBL" id="MCL7715229.1"/>
    </source>
</evidence>
<dbReference type="InterPro" id="IPR007332">
    <property type="entry name" value="DUF411"/>
</dbReference>
<organism evidence="2 3">
    <name type="scientific">Stenotrophomonas mori</name>
    <dbReference type="NCBI Taxonomy" id="2871096"/>
    <lineage>
        <taxon>Bacteria</taxon>
        <taxon>Pseudomonadati</taxon>
        <taxon>Pseudomonadota</taxon>
        <taxon>Gammaproteobacteria</taxon>
        <taxon>Lysobacterales</taxon>
        <taxon>Lysobacteraceae</taxon>
        <taxon>Stenotrophomonas</taxon>
    </lineage>
</organism>
<comment type="caution">
    <text evidence="2">The sequence shown here is derived from an EMBL/GenBank/DDBJ whole genome shotgun (WGS) entry which is preliminary data.</text>
</comment>
<accession>A0ABT0SIR9</accession>
<dbReference type="PROSITE" id="PS51257">
    <property type="entry name" value="PROKAR_LIPOPROTEIN"/>
    <property type="match status" value="1"/>
</dbReference>
<dbReference type="EMBL" id="JAIKTS010000004">
    <property type="protein sequence ID" value="MCL7715229.1"/>
    <property type="molecule type" value="Genomic_DNA"/>
</dbReference>
<keyword evidence="1" id="KW-0732">Signal</keyword>
<dbReference type="Proteomes" id="UP001431235">
    <property type="component" value="Unassembled WGS sequence"/>
</dbReference>
<reference evidence="2 3" key="1">
    <citation type="submission" date="2021-08" db="EMBL/GenBank/DDBJ databases">
        <title>Novel members of of the genus Stenotrophomonas from differernt environment.</title>
        <authorList>
            <person name="Deng Y."/>
        </authorList>
    </citation>
    <scope>NUCLEOTIDE SEQUENCE [LARGE SCALE GENOMIC DNA]</scope>
    <source>
        <strain evidence="2 3">CPCC 101365</strain>
    </source>
</reference>
<gene>
    <name evidence="2" type="ORF">K5L01_11310</name>
</gene>
<name>A0ABT0SIR9_9GAMM</name>
<dbReference type="RefSeq" id="WP_250064625.1">
    <property type="nucleotide sequence ID" value="NZ_JAIKTS010000004.1"/>
</dbReference>
<sequence length="170" mass="17545">MKLFSRPSLCVLALAGGSLLMSACNATPAPGTPAGTADSAPASTALPTVIVHKDPDCGCCGGWAEHMRAAGFPVEIRDTRDMAAVKRRLGIGDGMLSCHTSEIDGYVVEGHVPATAVRALLAERPPARGLVLPGMPIGSPGMESPDGYRQPFSVALLGEDGRLSAFSHHD</sequence>
<dbReference type="Pfam" id="PF04214">
    <property type="entry name" value="DUF411"/>
    <property type="match status" value="1"/>
</dbReference>
<protein>
    <submittedName>
        <fullName evidence="2">DUF411 domain-containing protein</fullName>
    </submittedName>
</protein>